<feature type="transmembrane region" description="Helical" evidence="9">
    <location>
        <begin position="268"/>
        <end position="293"/>
    </location>
</feature>
<dbReference type="SUPFAM" id="SSF53448">
    <property type="entry name" value="Nucleotide-diphospho-sugar transferases"/>
    <property type="match status" value="1"/>
</dbReference>
<evidence type="ECO:0000256" key="7">
    <source>
        <dbReference type="ARBA" id="ARBA00023136"/>
    </source>
</evidence>
<dbReference type="InterPro" id="IPR029044">
    <property type="entry name" value="Nucleotide-diphossugar_trans"/>
</dbReference>
<keyword evidence="3" id="KW-0328">Glycosyltransferase</keyword>
<dbReference type="EMBL" id="JABBFV010000001">
    <property type="protein sequence ID" value="NML08993.1"/>
    <property type="molecule type" value="Genomic_DNA"/>
</dbReference>
<evidence type="ECO:0000256" key="5">
    <source>
        <dbReference type="ARBA" id="ARBA00022692"/>
    </source>
</evidence>
<reference evidence="11 12" key="1">
    <citation type="submission" date="2020-04" db="EMBL/GenBank/DDBJ databases">
        <title>Sphingobium sp. AR-3-1 isolated from Arctic soil.</title>
        <authorList>
            <person name="Dahal R.H."/>
            <person name="Chaudhary D.K."/>
        </authorList>
    </citation>
    <scope>NUCLEOTIDE SEQUENCE [LARGE SCALE GENOMIC DNA]</scope>
    <source>
        <strain evidence="11 12">AR-3-1</strain>
    </source>
</reference>
<dbReference type="Gene3D" id="3.90.550.10">
    <property type="entry name" value="Spore Coat Polysaccharide Biosynthesis Protein SpsA, Chain A"/>
    <property type="match status" value="1"/>
</dbReference>
<comment type="similarity">
    <text evidence="8">Belongs to the glycosyltransferase 2 family. GtrB subfamily.</text>
</comment>
<protein>
    <submittedName>
        <fullName evidence="11">Glycosyltransferase family 2 protein</fullName>
    </submittedName>
</protein>
<accession>A0A7X9ZQI6</accession>
<keyword evidence="6 9" id="KW-1133">Transmembrane helix</keyword>
<proteinExistence type="inferred from homology"/>
<dbReference type="Pfam" id="PF00535">
    <property type="entry name" value="Glycos_transf_2"/>
    <property type="match status" value="1"/>
</dbReference>
<keyword evidence="4 11" id="KW-0808">Transferase</keyword>
<keyword evidence="2" id="KW-1003">Cell membrane</keyword>
<evidence type="ECO:0000256" key="1">
    <source>
        <dbReference type="ARBA" id="ARBA00004651"/>
    </source>
</evidence>
<evidence type="ECO:0000259" key="10">
    <source>
        <dbReference type="Pfam" id="PF00535"/>
    </source>
</evidence>
<dbReference type="InterPro" id="IPR050256">
    <property type="entry name" value="Glycosyltransferase_2"/>
</dbReference>
<keyword evidence="5 9" id="KW-0812">Transmembrane</keyword>
<dbReference type="Proteomes" id="UP000519023">
    <property type="component" value="Unassembled WGS sequence"/>
</dbReference>
<keyword evidence="12" id="KW-1185">Reference proteome</keyword>
<comment type="subcellular location">
    <subcellularLocation>
        <location evidence="1">Cell membrane</location>
        <topology evidence="1">Multi-pass membrane protein</topology>
    </subcellularLocation>
</comment>
<evidence type="ECO:0000256" key="4">
    <source>
        <dbReference type="ARBA" id="ARBA00022679"/>
    </source>
</evidence>
<dbReference type="CDD" id="cd04187">
    <property type="entry name" value="DPM1_like_bac"/>
    <property type="match status" value="1"/>
</dbReference>
<evidence type="ECO:0000313" key="12">
    <source>
        <dbReference type="Proteomes" id="UP000519023"/>
    </source>
</evidence>
<comment type="caution">
    <text evidence="11">The sequence shown here is derived from an EMBL/GenBank/DDBJ whole genome shotgun (WGS) entry which is preliminary data.</text>
</comment>
<keyword evidence="7 9" id="KW-0472">Membrane</keyword>
<evidence type="ECO:0000256" key="6">
    <source>
        <dbReference type="ARBA" id="ARBA00022989"/>
    </source>
</evidence>
<evidence type="ECO:0000256" key="9">
    <source>
        <dbReference type="SAM" id="Phobius"/>
    </source>
</evidence>
<dbReference type="InterPro" id="IPR001173">
    <property type="entry name" value="Glyco_trans_2-like"/>
</dbReference>
<dbReference type="RefSeq" id="WP_169570851.1">
    <property type="nucleotide sequence ID" value="NZ_JABBFV010000001.1"/>
</dbReference>
<name>A0A7X9ZQI6_9SPHN</name>
<evidence type="ECO:0000256" key="3">
    <source>
        <dbReference type="ARBA" id="ARBA00022676"/>
    </source>
</evidence>
<feature type="transmembrane region" description="Helical" evidence="9">
    <location>
        <begin position="235"/>
        <end position="256"/>
    </location>
</feature>
<dbReference type="FunFam" id="3.90.550.10:FF:000079">
    <property type="entry name" value="Probable glycosyl transferase"/>
    <property type="match status" value="1"/>
</dbReference>
<evidence type="ECO:0000313" key="11">
    <source>
        <dbReference type="EMBL" id="NML08993.1"/>
    </source>
</evidence>
<dbReference type="PANTHER" id="PTHR48090">
    <property type="entry name" value="UNDECAPRENYL-PHOSPHATE 4-DEOXY-4-FORMAMIDO-L-ARABINOSE TRANSFERASE-RELATED"/>
    <property type="match status" value="1"/>
</dbReference>
<dbReference type="GO" id="GO:0005886">
    <property type="term" value="C:plasma membrane"/>
    <property type="evidence" value="ECO:0007669"/>
    <property type="project" value="UniProtKB-SubCell"/>
</dbReference>
<gene>
    <name evidence="11" type="ORF">HHL08_02340</name>
</gene>
<dbReference type="GO" id="GO:0016757">
    <property type="term" value="F:glycosyltransferase activity"/>
    <property type="evidence" value="ECO:0007669"/>
    <property type="project" value="UniProtKB-KW"/>
</dbReference>
<organism evidence="11 12">
    <name type="scientific">Sphingobium psychrophilum</name>
    <dbReference type="NCBI Taxonomy" id="2728834"/>
    <lineage>
        <taxon>Bacteria</taxon>
        <taxon>Pseudomonadati</taxon>
        <taxon>Pseudomonadota</taxon>
        <taxon>Alphaproteobacteria</taxon>
        <taxon>Sphingomonadales</taxon>
        <taxon>Sphingomonadaceae</taxon>
        <taxon>Sphingobium</taxon>
    </lineage>
</organism>
<evidence type="ECO:0000256" key="8">
    <source>
        <dbReference type="ARBA" id="ARBA00038152"/>
    </source>
</evidence>
<dbReference type="PANTHER" id="PTHR48090:SF1">
    <property type="entry name" value="PROPHAGE BACTOPRENOL GLUCOSYL TRANSFERASE HOMOLOG"/>
    <property type="match status" value="1"/>
</dbReference>
<sequence length="333" mass="36065">MSTLSIVIPVYNEQDAISLFLDAARPAVTAALALIGPDARAEYLFIDDGSSDRTADILAILARLNPDIRCLSLSRNFGKEAALAAGIDHAAGDAVIPIDVDLQDPPGVIVDMVRAWLAGAQVVNARRADRSSDSWLKRASAQGFYALLNRLSDYPIPENVGDFRLLDRQAVDVIKQLGEQARFNKGLFSWIGFRVATVDYVRAARGAGTTKWRLGKLWSLAIDGITTSTTMPLRIWSYIGGGIALLAFAYATVLVLHTIVTGVDVPGYASIMVAVLMLGGLNLLSLGIIGEYLGRVAREVRKRPLYVVDAPVAHAAHQPLEEETLWTDQPMRA</sequence>
<evidence type="ECO:0000256" key="2">
    <source>
        <dbReference type="ARBA" id="ARBA00022475"/>
    </source>
</evidence>
<dbReference type="AlphaFoldDB" id="A0A7X9ZQI6"/>
<feature type="domain" description="Glycosyltransferase 2-like" evidence="10">
    <location>
        <begin position="5"/>
        <end position="172"/>
    </location>
</feature>